<organism evidence="3 4">
    <name type="scientific">Streptomyces badius</name>
    <dbReference type="NCBI Taxonomy" id="1941"/>
    <lineage>
        <taxon>Bacteria</taxon>
        <taxon>Bacillati</taxon>
        <taxon>Actinomycetota</taxon>
        <taxon>Actinomycetes</taxon>
        <taxon>Kitasatosporales</taxon>
        <taxon>Streptomycetaceae</taxon>
        <taxon>Streptomyces</taxon>
    </lineage>
</organism>
<feature type="compositionally biased region" description="Low complexity" evidence="2">
    <location>
        <begin position="13"/>
        <end position="43"/>
    </location>
</feature>
<evidence type="ECO:0000256" key="2">
    <source>
        <dbReference type="SAM" id="MobiDB-lite"/>
    </source>
</evidence>
<sequence>MEEGDEPSPPVHAAVTASTSTANSAAARFLTRGTTPAADTTTALPGRRPTTSAQRRRVAAPRPSSTITAPARPWSRGRGRRTRTVLTWLELLCAAPPIRLPKALFALYGCTSDGFAYPREVNRRGRGGSVEAELTALAASGAATFVGLMATEAWTQVRGRLVRFLGRGGNDEVIDAELEESREALIAARRDGDEDGARDVAAEWRIRIRQALRDNPEAEQELRAILDELAPQQAAGPTVAINHNTISGGHYNGPVIMAQWVNDGAPATPRRGPGAA</sequence>
<gene>
    <name evidence="3" type="ORF">GCM10010253_36730</name>
</gene>
<keyword evidence="1" id="KW-0175">Coiled coil</keyword>
<evidence type="ECO:0000313" key="4">
    <source>
        <dbReference type="Proteomes" id="UP000659767"/>
    </source>
</evidence>
<protein>
    <submittedName>
        <fullName evidence="3">Uncharacterized protein</fullName>
    </submittedName>
</protein>
<feature type="coiled-coil region" evidence="1">
    <location>
        <begin position="201"/>
        <end position="228"/>
    </location>
</feature>
<reference evidence="4" key="1">
    <citation type="journal article" date="2019" name="Int. J. Syst. Evol. Microbiol.">
        <title>The Global Catalogue of Microorganisms (GCM) 10K type strain sequencing project: providing services to taxonomists for standard genome sequencing and annotation.</title>
        <authorList>
            <consortium name="The Broad Institute Genomics Platform"/>
            <consortium name="The Broad Institute Genome Sequencing Center for Infectious Disease"/>
            <person name="Wu L."/>
            <person name="Ma J."/>
        </authorList>
    </citation>
    <scope>NUCLEOTIDE SEQUENCE [LARGE SCALE GENOMIC DNA]</scope>
    <source>
        <strain evidence="4">JCM 4350</strain>
    </source>
</reference>
<keyword evidence="4" id="KW-1185">Reference proteome</keyword>
<accession>A0ABQ2TBV4</accession>
<evidence type="ECO:0000313" key="3">
    <source>
        <dbReference type="EMBL" id="GGS58778.1"/>
    </source>
</evidence>
<proteinExistence type="predicted"/>
<comment type="caution">
    <text evidence="3">The sequence shown here is derived from an EMBL/GenBank/DDBJ whole genome shotgun (WGS) entry which is preliminary data.</text>
</comment>
<feature type="region of interest" description="Disordered" evidence="2">
    <location>
        <begin position="1"/>
        <end position="79"/>
    </location>
</feature>
<evidence type="ECO:0000256" key="1">
    <source>
        <dbReference type="SAM" id="Coils"/>
    </source>
</evidence>
<dbReference type="Proteomes" id="UP000659767">
    <property type="component" value="Unassembled WGS sequence"/>
</dbReference>
<dbReference type="EMBL" id="BMSZ01000010">
    <property type="protein sequence ID" value="GGS58778.1"/>
    <property type="molecule type" value="Genomic_DNA"/>
</dbReference>
<name>A0ABQ2TBV4_STRBA</name>